<evidence type="ECO:0008006" key="3">
    <source>
        <dbReference type="Google" id="ProtNLM"/>
    </source>
</evidence>
<sequence>MTNVRTLVQDPMIRDFLSRLEEVYSKMDQAYDDVAQAHGFHCQGCQDSCCLTLFFHHTFLEYLGIQDGCMKLGEDQYKAAVQRAREVIDQANHMAGGAYRIMCPVNQDGKCMIYENRPMICRLHGIHYRFAMPNGAIHQGIGCRAFEDLAKTSGAEAVLDRTPFYQQLAGLERELRQKTGFNQSIKMSVAEMLVKQSSET</sequence>
<dbReference type="RefSeq" id="WP_083610872.1">
    <property type="nucleotide sequence ID" value="NZ_FQZU01000007.1"/>
</dbReference>
<organism evidence="1 2">
    <name type="scientific">Desulfatibacillum alkenivorans DSM 16219</name>
    <dbReference type="NCBI Taxonomy" id="1121393"/>
    <lineage>
        <taxon>Bacteria</taxon>
        <taxon>Pseudomonadati</taxon>
        <taxon>Thermodesulfobacteriota</taxon>
        <taxon>Desulfobacteria</taxon>
        <taxon>Desulfobacterales</taxon>
        <taxon>Desulfatibacillaceae</taxon>
        <taxon>Desulfatibacillum</taxon>
    </lineage>
</organism>
<dbReference type="EMBL" id="FQZU01000007">
    <property type="protein sequence ID" value="SHJ43225.1"/>
    <property type="molecule type" value="Genomic_DNA"/>
</dbReference>
<dbReference type="OrthoDB" id="5430968at2"/>
<gene>
    <name evidence="1" type="ORF">SAMN02745216_01663</name>
</gene>
<dbReference type="STRING" id="1121393.SAMN02745216_01663"/>
<keyword evidence="2" id="KW-1185">Reference proteome</keyword>
<protein>
    <recommendedName>
        <fullName evidence="3">Zinc-or iron-chelating domain-containing protein</fullName>
    </recommendedName>
</protein>
<dbReference type="AlphaFoldDB" id="A0A1M6J958"/>
<evidence type="ECO:0000313" key="1">
    <source>
        <dbReference type="EMBL" id="SHJ43225.1"/>
    </source>
</evidence>
<proteinExistence type="predicted"/>
<accession>A0A1M6J958</accession>
<evidence type="ECO:0000313" key="2">
    <source>
        <dbReference type="Proteomes" id="UP000183994"/>
    </source>
</evidence>
<dbReference type="Proteomes" id="UP000183994">
    <property type="component" value="Unassembled WGS sequence"/>
</dbReference>
<reference evidence="2" key="1">
    <citation type="submission" date="2016-11" db="EMBL/GenBank/DDBJ databases">
        <authorList>
            <person name="Varghese N."/>
            <person name="Submissions S."/>
        </authorList>
    </citation>
    <scope>NUCLEOTIDE SEQUENCE [LARGE SCALE GENOMIC DNA]</scope>
    <source>
        <strain evidence="2">DSM 16219</strain>
    </source>
</reference>
<name>A0A1M6J958_9BACT</name>